<dbReference type="SUPFAM" id="SSF55797">
    <property type="entry name" value="PR-1-like"/>
    <property type="match status" value="1"/>
</dbReference>
<dbReference type="InterPro" id="IPR014044">
    <property type="entry name" value="CAP_dom"/>
</dbReference>
<feature type="domain" description="SCP" evidence="3">
    <location>
        <begin position="164"/>
        <end position="274"/>
    </location>
</feature>
<organism evidence="4 5">
    <name type="scientific">Schinkia azotoformans MEV2011</name>
    <dbReference type="NCBI Taxonomy" id="1348973"/>
    <lineage>
        <taxon>Bacteria</taxon>
        <taxon>Bacillati</taxon>
        <taxon>Bacillota</taxon>
        <taxon>Bacilli</taxon>
        <taxon>Bacillales</taxon>
        <taxon>Bacillaceae</taxon>
        <taxon>Calidifontibacillus/Schinkia group</taxon>
        <taxon>Schinkia</taxon>
    </lineage>
</organism>
<evidence type="ECO:0000313" key="4">
    <source>
        <dbReference type="EMBL" id="KEF36044.1"/>
    </source>
</evidence>
<feature type="signal peptide" evidence="2">
    <location>
        <begin position="1"/>
        <end position="26"/>
    </location>
</feature>
<protein>
    <submittedName>
        <fullName evidence="4">Uncharacterized protein, YkwD family</fullName>
    </submittedName>
</protein>
<feature type="compositionally biased region" description="Low complexity" evidence="1">
    <location>
        <begin position="106"/>
        <end position="152"/>
    </location>
</feature>
<dbReference type="InterPro" id="IPR014258">
    <property type="entry name" value="CAP_domain_YkwD-like"/>
</dbReference>
<dbReference type="PANTHER" id="PTHR31157:SF1">
    <property type="entry name" value="SCP DOMAIN-CONTAINING PROTEIN"/>
    <property type="match status" value="1"/>
</dbReference>
<dbReference type="PANTHER" id="PTHR31157">
    <property type="entry name" value="SCP DOMAIN-CONTAINING PROTEIN"/>
    <property type="match status" value="1"/>
</dbReference>
<evidence type="ECO:0000256" key="2">
    <source>
        <dbReference type="SAM" id="SignalP"/>
    </source>
</evidence>
<sequence>MKIKSLKLIVMGVSLSIMGACGVNNANEEQDILNPNAATISSMNTSLNSDQYPHTVPMLTNGAKYEFRIADGRSGGMYNFDGGDYREQEQQNQQYLQQYRQQFQRVPQAPQEQVQQVPQQQVPKQEVPKQQAQQAPKQQTQKTQKTQQAAPTAGISAAESKVVQLTNVERRKNGLPDLQMDTALSKVAHEKANDMQSKHYFSHTSPTYGSPFDMMRDFGITYRSAGENIAQGQTTPEEVVQAWMNSEGHRKNILSADFTHIGVGYTQQGSYWSQMFIKK</sequence>
<feature type="chain" id="PRO_5001680761" evidence="2">
    <location>
        <begin position="27"/>
        <end position="279"/>
    </location>
</feature>
<gene>
    <name evidence="4" type="ORF">M670_04773</name>
</gene>
<feature type="region of interest" description="Disordered" evidence="1">
    <location>
        <begin position="106"/>
        <end position="155"/>
    </location>
</feature>
<name>A0A072NEF1_SCHAZ</name>
<dbReference type="PATRIC" id="fig|1348973.3.peg.4644"/>
<reference evidence="4 5" key="1">
    <citation type="submission" date="2014-04" db="EMBL/GenBank/DDBJ databases">
        <title>Draft genome sequence of Bacillus azotoformans MEV2011, a (co-) denitrifying strain unable to grow in the presence of oxygen.</title>
        <authorList>
            <person name="Nielsen M."/>
            <person name="Schreiber L."/>
            <person name="Finster K."/>
            <person name="Schramm A."/>
        </authorList>
    </citation>
    <scope>NUCLEOTIDE SEQUENCE [LARGE SCALE GENOMIC DNA]</scope>
    <source>
        <strain evidence="4 5">MEV2011</strain>
    </source>
</reference>
<dbReference type="InterPro" id="IPR035940">
    <property type="entry name" value="CAP_sf"/>
</dbReference>
<dbReference type="Gene3D" id="3.40.33.10">
    <property type="entry name" value="CAP"/>
    <property type="match status" value="1"/>
</dbReference>
<evidence type="ECO:0000259" key="3">
    <source>
        <dbReference type="Pfam" id="PF00188"/>
    </source>
</evidence>
<evidence type="ECO:0000256" key="1">
    <source>
        <dbReference type="SAM" id="MobiDB-lite"/>
    </source>
</evidence>
<keyword evidence="2" id="KW-0732">Signal</keyword>
<dbReference type="OrthoDB" id="9783944at2"/>
<accession>A0A072NEF1</accession>
<dbReference type="Pfam" id="PF00188">
    <property type="entry name" value="CAP"/>
    <property type="match status" value="1"/>
</dbReference>
<dbReference type="EMBL" id="JJRY01000037">
    <property type="protein sequence ID" value="KEF36044.1"/>
    <property type="molecule type" value="Genomic_DNA"/>
</dbReference>
<dbReference type="NCBIfam" id="TIGR02909">
    <property type="entry name" value="spore_YkwD"/>
    <property type="match status" value="1"/>
</dbReference>
<evidence type="ECO:0000313" key="5">
    <source>
        <dbReference type="Proteomes" id="UP000027936"/>
    </source>
</evidence>
<dbReference type="RefSeq" id="WP_051678378.1">
    <property type="nucleotide sequence ID" value="NZ_JJRY01000037.1"/>
</dbReference>
<dbReference type="AlphaFoldDB" id="A0A072NEF1"/>
<dbReference type="PROSITE" id="PS51257">
    <property type="entry name" value="PROKAR_LIPOPROTEIN"/>
    <property type="match status" value="1"/>
</dbReference>
<comment type="caution">
    <text evidence="4">The sequence shown here is derived from an EMBL/GenBank/DDBJ whole genome shotgun (WGS) entry which is preliminary data.</text>
</comment>
<proteinExistence type="predicted"/>
<dbReference type="CDD" id="cd05379">
    <property type="entry name" value="CAP_bacterial"/>
    <property type="match status" value="1"/>
</dbReference>
<dbReference type="Proteomes" id="UP000027936">
    <property type="component" value="Unassembled WGS sequence"/>
</dbReference>